<feature type="region of interest" description="Disordered" evidence="1">
    <location>
        <begin position="249"/>
        <end position="281"/>
    </location>
</feature>
<dbReference type="AlphaFoldDB" id="N1JAQ3"/>
<sequence length="330" mass="38155">MGLSMSTFSPDFQLNEHACSASNFTWQFIHQGHLPLIRKRNSTDFFLPNQVPCNYRACSDMTIAPPTYGYWDESCRQNNWQQTDLSCQWNNWLRLRDSYTKLQDGEGASSHEKVWQANSVSRPLKILTEDYPCRRDCSSFFNQATRGFTASDDEVNDHRKGREDFMTAISCNTPVMGKELSRRAYGWMDKNKSTGTARDGHVYHEKKTTFWLDDKYPNPVYPGPTISNPSSRPKILPPPQLLDFNIYSKPQADPINHGRRRNGRTKVHRLPDEDSPPTLESLELNPECQSRAHGTQGIKWRNIDRSREILKALRALINLMGFHRISRKND</sequence>
<organism evidence="2 3">
    <name type="scientific">Blumeria graminis f. sp. hordei (strain DH14)</name>
    <name type="common">Barley powdery mildew</name>
    <name type="synonym">Oidium monilioides f. sp. hordei</name>
    <dbReference type="NCBI Taxonomy" id="546991"/>
    <lineage>
        <taxon>Eukaryota</taxon>
        <taxon>Fungi</taxon>
        <taxon>Dikarya</taxon>
        <taxon>Ascomycota</taxon>
        <taxon>Pezizomycotina</taxon>
        <taxon>Leotiomycetes</taxon>
        <taxon>Erysiphales</taxon>
        <taxon>Erysiphaceae</taxon>
        <taxon>Blumeria</taxon>
        <taxon>Blumeria hordei</taxon>
    </lineage>
</organism>
<comment type="caution">
    <text evidence="2">The sequence shown here is derived from an EMBL/GenBank/DDBJ whole genome shotgun (WGS) entry which is preliminary data.</text>
</comment>
<evidence type="ECO:0000313" key="2">
    <source>
        <dbReference type="EMBL" id="CCU77231.1"/>
    </source>
</evidence>
<dbReference type="EMBL" id="CAUH01003454">
    <property type="protein sequence ID" value="CCU77231.1"/>
    <property type="molecule type" value="Genomic_DNA"/>
</dbReference>
<reference evidence="2 3" key="1">
    <citation type="journal article" date="2010" name="Science">
        <title>Genome expansion and gene loss in powdery mildew fungi reveal tradeoffs in extreme parasitism.</title>
        <authorList>
            <person name="Spanu P.D."/>
            <person name="Abbott J.C."/>
            <person name="Amselem J."/>
            <person name="Burgis T.A."/>
            <person name="Soanes D.M."/>
            <person name="Stueber K."/>
            <person name="Ver Loren van Themaat E."/>
            <person name="Brown J.K.M."/>
            <person name="Butcher S.A."/>
            <person name="Gurr S.J."/>
            <person name="Lebrun M.-H."/>
            <person name="Ridout C.J."/>
            <person name="Schulze-Lefert P."/>
            <person name="Talbot N.J."/>
            <person name="Ahmadinejad N."/>
            <person name="Ametz C."/>
            <person name="Barton G.R."/>
            <person name="Benjdia M."/>
            <person name="Bidzinski P."/>
            <person name="Bindschedler L.V."/>
            <person name="Both M."/>
            <person name="Brewer M.T."/>
            <person name="Cadle-Davidson L."/>
            <person name="Cadle-Davidson M.M."/>
            <person name="Collemare J."/>
            <person name="Cramer R."/>
            <person name="Frenkel O."/>
            <person name="Godfrey D."/>
            <person name="Harriman J."/>
            <person name="Hoede C."/>
            <person name="King B.C."/>
            <person name="Klages S."/>
            <person name="Kleemann J."/>
            <person name="Knoll D."/>
            <person name="Koti P.S."/>
            <person name="Kreplak J."/>
            <person name="Lopez-Ruiz F.J."/>
            <person name="Lu X."/>
            <person name="Maekawa T."/>
            <person name="Mahanil S."/>
            <person name="Micali C."/>
            <person name="Milgroom M.G."/>
            <person name="Montana G."/>
            <person name="Noir S."/>
            <person name="O'Connell R.J."/>
            <person name="Oberhaensli S."/>
            <person name="Parlange F."/>
            <person name="Pedersen C."/>
            <person name="Quesneville H."/>
            <person name="Reinhardt R."/>
            <person name="Rott M."/>
            <person name="Sacristan S."/>
            <person name="Schmidt S.M."/>
            <person name="Schoen M."/>
            <person name="Skamnioti P."/>
            <person name="Sommer H."/>
            <person name="Stephens A."/>
            <person name="Takahara H."/>
            <person name="Thordal-Christensen H."/>
            <person name="Vigouroux M."/>
            <person name="Wessling R."/>
            <person name="Wicker T."/>
            <person name="Panstruga R."/>
        </authorList>
    </citation>
    <scope>NUCLEOTIDE SEQUENCE [LARGE SCALE GENOMIC DNA]</scope>
    <source>
        <strain evidence="2">DH14</strain>
    </source>
</reference>
<name>N1JAQ3_BLUG1</name>
<dbReference type="InParanoid" id="N1JAQ3"/>
<gene>
    <name evidence="2" type="ORF">BGHDH14_bgh03708</name>
</gene>
<protein>
    <submittedName>
        <fullName evidence="2">Putative Bgh-specific protein</fullName>
    </submittedName>
</protein>
<feature type="compositionally biased region" description="Basic residues" evidence="1">
    <location>
        <begin position="257"/>
        <end position="268"/>
    </location>
</feature>
<evidence type="ECO:0000256" key="1">
    <source>
        <dbReference type="SAM" id="MobiDB-lite"/>
    </source>
</evidence>
<dbReference type="HOGENOM" id="CLU_966402_0_0_1"/>
<dbReference type="OrthoDB" id="3564839at2759"/>
<keyword evidence="3" id="KW-1185">Reference proteome</keyword>
<proteinExistence type="predicted"/>
<evidence type="ECO:0000313" key="3">
    <source>
        <dbReference type="Proteomes" id="UP000015441"/>
    </source>
</evidence>
<dbReference type="Proteomes" id="UP000015441">
    <property type="component" value="Unassembled WGS sequence"/>
</dbReference>
<accession>N1JAQ3</accession>